<name>A0ABW7Z3N0_9ACTN</name>
<gene>
    <name evidence="1" type="ORF">ACIBG2_34930</name>
</gene>
<protein>
    <submittedName>
        <fullName evidence="1">Aldose 1-epimerase family protein</fullName>
    </submittedName>
</protein>
<dbReference type="SUPFAM" id="SSF74650">
    <property type="entry name" value="Galactose mutarotase-like"/>
    <property type="match status" value="1"/>
</dbReference>
<dbReference type="Pfam" id="PF01263">
    <property type="entry name" value="Aldose_epim"/>
    <property type="match status" value="1"/>
</dbReference>
<comment type="caution">
    <text evidence="1">The sequence shown here is derived from an EMBL/GenBank/DDBJ whole genome shotgun (WGS) entry which is preliminary data.</text>
</comment>
<dbReference type="InterPro" id="IPR014718">
    <property type="entry name" value="GH-type_carb-bd"/>
</dbReference>
<organism evidence="1 2">
    <name type="scientific">Nonomuraea typhae</name>
    <dbReference type="NCBI Taxonomy" id="2603600"/>
    <lineage>
        <taxon>Bacteria</taxon>
        <taxon>Bacillati</taxon>
        <taxon>Actinomycetota</taxon>
        <taxon>Actinomycetes</taxon>
        <taxon>Streptosporangiales</taxon>
        <taxon>Streptosporangiaceae</taxon>
        <taxon>Nonomuraea</taxon>
    </lineage>
</organism>
<sequence length="282" mass="29856">MPPLAGGGYTAEISERGAALRVLRHGERDLVTSWPEGGPIPYYAGTILAPWPGRIAGGAYSFDGRGHQLTISEPERGHALHGLVADAAWRVVEWLAAEDDHAFVRLAHALTPAPGYPFRLDLQVTHRLDARGLTTTVTAVNAGPGPAPYGCGPHPWLLADADMLHVPAAELLVTDGRMIPGAPKSVAGTPFDFRTARPVDGLTIDHTYTGLTGGEVRVGGTRLTWDPAVLPWVQVCTGAQFGYEGVAVEPMTCPPDAFNSGDGLVVLKPGERHEASWTISAV</sequence>
<dbReference type="InterPro" id="IPR008183">
    <property type="entry name" value="Aldose_1/G6P_1-epimerase"/>
</dbReference>
<dbReference type="InterPro" id="IPR037480">
    <property type="entry name" value="YihR-like"/>
</dbReference>
<dbReference type="RefSeq" id="WP_397088025.1">
    <property type="nucleotide sequence ID" value="NZ_JBITGY010000010.1"/>
</dbReference>
<dbReference type="Gene3D" id="2.70.98.10">
    <property type="match status" value="1"/>
</dbReference>
<dbReference type="CDD" id="cd09022">
    <property type="entry name" value="Aldose_epim_Ec_YihR"/>
    <property type="match status" value="1"/>
</dbReference>
<dbReference type="InterPro" id="IPR011013">
    <property type="entry name" value="Gal_mutarotase_sf_dom"/>
</dbReference>
<evidence type="ECO:0000313" key="2">
    <source>
        <dbReference type="Proteomes" id="UP001612741"/>
    </source>
</evidence>
<keyword evidence="2" id="KW-1185">Reference proteome</keyword>
<evidence type="ECO:0000313" key="1">
    <source>
        <dbReference type="EMBL" id="MFI6502616.1"/>
    </source>
</evidence>
<proteinExistence type="predicted"/>
<dbReference type="EMBL" id="JBITGY010000010">
    <property type="protein sequence ID" value="MFI6502616.1"/>
    <property type="molecule type" value="Genomic_DNA"/>
</dbReference>
<reference evidence="1 2" key="1">
    <citation type="submission" date="2024-10" db="EMBL/GenBank/DDBJ databases">
        <title>The Natural Products Discovery Center: Release of the First 8490 Sequenced Strains for Exploring Actinobacteria Biosynthetic Diversity.</title>
        <authorList>
            <person name="Kalkreuter E."/>
            <person name="Kautsar S.A."/>
            <person name="Yang D."/>
            <person name="Bader C.D."/>
            <person name="Teijaro C.N."/>
            <person name="Fluegel L."/>
            <person name="Davis C.M."/>
            <person name="Simpson J.R."/>
            <person name="Lauterbach L."/>
            <person name="Steele A.D."/>
            <person name="Gui C."/>
            <person name="Meng S."/>
            <person name="Li G."/>
            <person name="Viehrig K."/>
            <person name="Ye F."/>
            <person name="Su P."/>
            <person name="Kiefer A.F."/>
            <person name="Nichols A."/>
            <person name="Cepeda A.J."/>
            <person name="Yan W."/>
            <person name="Fan B."/>
            <person name="Jiang Y."/>
            <person name="Adhikari A."/>
            <person name="Zheng C.-J."/>
            <person name="Schuster L."/>
            <person name="Cowan T.M."/>
            <person name="Smanski M.J."/>
            <person name="Chevrette M.G."/>
            <person name="De Carvalho L.P.S."/>
            <person name="Shen B."/>
        </authorList>
    </citation>
    <scope>NUCLEOTIDE SEQUENCE [LARGE SCALE GENOMIC DNA]</scope>
    <source>
        <strain evidence="1 2">NPDC050545</strain>
    </source>
</reference>
<accession>A0ABW7Z3N0</accession>
<dbReference type="Proteomes" id="UP001612741">
    <property type="component" value="Unassembled WGS sequence"/>
</dbReference>